<dbReference type="PANTHER" id="PTHR30041">
    <property type="entry name" value="ARSENATE REDUCTASE"/>
    <property type="match status" value="1"/>
</dbReference>
<protein>
    <recommendedName>
        <fullName evidence="4">Transcriptional regulator Spx</fullName>
    </recommendedName>
</protein>
<accession>A0A0R2H285</accession>
<gene>
    <name evidence="2" type="ORF">IV41_GL000799</name>
</gene>
<dbReference type="InterPro" id="IPR036249">
    <property type="entry name" value="Thioredoxin-like_sf"/>
</dbReference>
<dbReference type="PANTHER" id="PTHR30041:SF7">
    <property type="entry name" value="GLOBAL TRANSCRIPTIONAL REGULATOR SPX"/>
    <property type="match status" value="1"/>
</dbReference>
<name>A0A0R2H285_9LACO</name>
<dbReference type="Pfam" id="PF03960">
    <property type="entry name" value="ArsC"/>
    <property type="match status" value="1"/>
</dbReference>
<dbReference type="SUPFAM" id="SSF52833">
    <property type="entry name" value="Thioredoxin-like"/>
    <property type="match status" value="1"/>
</dbReference>
<reference evidence="2 3" key="1">
    <citation type="journal article" date="2015" name="Genome Announc.">
        <title>Expanding the biotechnology potential of lactobacilli through comparative genomics of 213 strains and associated genera.</title>
        <authorList>
            <person name="Sun Z."/>
            <person name="Harris H.M."/>
            <person name="McCann A."/>
            <person name="Guo C."/>
            <person name="Argimon S."/>
            <person name="Zhang W."/>
            <person name="Yang X."/>
            <person name="Jeffery I.B."/>
            <person name="Cooney J.C."/>
            <person name="Kagawa T.F."/>
            <person name="Liu W."/>
            <person name="Song Y."/>
            <person name="Salvetti E."/>
            <person name="Wrobel A."/>
            <person name="Rasinkangas P."/>
            <person name="Parkhill J."/>
            <person name="Rea M.C."/>
            <person name="O'Sullivan O."/>
            <person name="Ritari J."/>
            <person name="Douillard F.P."/>
            <person name="Paul Ross R."/>
            <person name="Yang R."/>
            <person name="Briner A.E."/>
            <person name="Felis G.E."/>
            <person name="de Vos W.M."/>
            <person name="Barrangou R."/>
            <person name="Klaenhammer T.R."/>
            <person name="Caufield P.W."/>
            <person name="Cui Y."/>
            <person name="Zhang H."/>
            <person name="O'Toole P.W."/>
        </authorList>
    </citation>
    <scope>NUCLEOTIDE SEQUENCE [LARGE SCALE GENOMIC DNA]</scope>
    <source>
        <strain evidence="2 3">DSM 14792</strain>
    </source>
</reference>
<evidence type="ECO:0000313" key="3">
    <source>
        <dbReference type="Proteomes" id="UP000051639"/>
    </source>
</evidence>
<evidence type="ECO:0008006" key="4">
    <source>
        <dbReference type="Google" id="ProtNLM"/>
    </source>
</evidence>
<dbReference type="PROSITE" id="PS51353">
    <property type="entry name" value="ARSC"/>
    <property type="match status" value="1"/>
</dbReference>
<dbReference type="OrthoDB" id="9794155at2"/>
<evidence type="ECO:0000256" key="1">
    <source>
        <dbReference type="PROSITE-ProRule" id="PRU01282"/>
    </source>
</evidence>
<evidence type="ECO:0000313" key="2">
    <source>
        <dbReference type="EMBL" id="KRN44172.1"/>
    </source>
</evidence>
<dbReference type="AlphaFoldDB" id="A0A0R2H285"/>
<dbReference type="EMBL" id="JQBA01000021">
    <property type="protein sequence ID" value="KRN44172.1"/>
    <property type="molecule type" value="Genomic_DNA"/>
</dbReference>
<organism evidence="2 3">
    <name type="scientific">Limosilactobacillus ingluviei</name>
    <dbReference type="NCBI Taxonomy" id="148604"/>
    <lineage>
        <taxon>Bacteria</taxon>
        <taxon>Bacillati</taxon>
        <taxon>Bacillota</taxon>
        <taxon>Bacilli</taxon>
        <taxon>Lactobacillales</taxon>
        <taxon>Lactobacillaceae</taxon>
        <taxon>Limosilactobacillus</taxon>
    </lineage>
</organism>
<proteinExistence type="inferred from homology"/>
<dbReference type="InterPro" id="IPR006660">
    <property type="entry name" value="Arsenate_reductase-like"/>
</dbReference>
<dbReference type="PATRIC" id="fig|148604.4.peg.824"/>
<dbReference type="RefSeq" id="WP_056994489.1">
    <property type="nucleotide sequence ID" value="NZ_JQBA01000021.1"/>
</dbReference>
<comment type="similarity">
    <text evidence="1">Belongs to the ArsC family.</text>
</comment>
<sequence>MINLYFHTSDPAKRKMLDWFHDQKIDVQIRNIMQKRLTELEIRHLFLLSDNGSDDLIAVRSKAVQEHVFDKSLTFNQLVIAVYQHPKILKNPIVFNEQSLVTGFSIEDIGVFVPSKQRKRERLSLFGKLYTAEFGKVSGSSSTGTDELLEE</sequence>
<dbReference type="Proteomes" id="UP000051639">
    <property type="component" value="Unassembled WGS sequence"/>
</dbReference>
<comment type="caution">
    <text evidence="2">The sequence shown here is derived from an EMBL/GenBank/DDBJ whole genome shotgun (WGS) entry which is preliminary data.</text>
</comment>
<keyword evidence="3" id="KW-1185">Reference proteome</keyword>
<dbReference type="Gene3D" id="3.40.30.10">
    <property type="entry name" value="Glutaredoxin"/>
    <property type="match status" value="1"/>
</dbReference>